<keyword evidence="3" id="KW-1185">Reference proteome</keyword>
<dbReference type="EMBL" id="ML210162">
    <property type="protein sequence ID" value="TFK27672.1"/>
    <property type="molecule type" value="Genomic_DNA"/>
</dbReference>
<gene>
    <name evidence="2" type="ORF">FA15DRAFT_666130</name>
</gene>
<protein>
    <submittedName>
        <fullName evidence="2">Uncharacterized protein</fullName>
    </submittedName>
</protein>
<dbReference type="Proteomes" id="UP000307440">
    <property type="component" value="Unassembled WGS sequence"/>
</dbReference>
<dbReference type="AlphaFoldDB" id="A0A5C3L4Y4"/>
<evidence type="ECO:0000256" key="1">
    <source>
        <dbReference type="SAM" id="MobiDB-lite"/>
    </source>
</evidence>
<evidence type="ECO:0000313" key="2">
    <source>
        <dbReference type="EMBL" id="TFK27672.1"/>
    </source>
</evidence>
<proteinExistence type="predicted"/>
<sequence length="86" mass="9569">MSRQSASMVFVVGGVLSVSQYPCPHRRDTRYLVEADTHQPSARVPCETKRNPVGFGKTDLKVQPPEWPGASLYYFSEDSITAARPI</sequence>
<reference evidence="2 3" key="1">
    <citation type="journal article" date="2019" name="Nat. Ecol. Evol.">
        <title>Megaphylogeny resolves global patterns of mushroom evolution.</title>
        <authorList>
            <person name="Varga T."/>
            <person name="Krizsan K."/>
            <person name="Foldi C."/>
            <person name="Dima B."/>
            <person name="Sanchez-Garcia M."/>
            <person name="Sanchez-Ramirez S."/>
            <person name="Szollosi G.J."/>
            <person name="Szarkandi J.G."/>
            <person name="Papp V."/>
            <person name="Albert L."/>
            <person name="Andreopoulos W."/>
            <person name="Angelini C."/>
            <person name="Antonin V."/>
            <person name="Barry K.W."/>
            <person name="Bougher N.L."/>
            <person name="Buchanan P."/>
            <person name="Buyck B."/>
            <person name="Bense V."/>
            <person name="Catcheside P."/>
            <person name="Chovatia M."/>
            <person name="Cooper J."/>
            <person name="Damon W."/>
            <person name="Desjardin D."/>
            <person name="Finy P."/>
            <person name="Geml J."/>
            <person name="Haridas S."/>
            <person name="Hughes K."/>
            <person name="Justo A."/>
            <person name="Karasinski D."/>
            <person name="Kautmanova I."/>
            <person name="Kiss B."/>
            <person name="Kocsube S."/>
            <person name="Kotiranta H."/>
            <person name="LaButti K.M."/>
            <person name="Lechner B.E."/>
            <person name="Liimatainen K."/>
            <person name="Lipzen A."/>
            <person name="Lukacs Z."/>
            <person name="Mihaltcheva S."/>
            <person name="Morgado L.N."/>
            <person name="Niskanen T."/>
            <person name="Noordeloos M.E."/>
            <person name="Ohm R.A."/>
            <person name="Ortiz-Santana B."/>
            <person name="Ovrebo C."/>
            <person name="Racz N."/>
            <person name="Riley R."/>
            <person name="Savchenko A."/>
            <person name="Shiryaev A."/>
            <person name="Soop K."/>
            <person name="Spirin V."/>
            <person name="Szebenyi C."/>
            <person name="Tomsovsky M."/>
            <person name="Tulloss R.E."/>
            <person name="Uehling J."/>
            <person name="Grigoriev I.V."/>
            <person name="Vagvolgyi C."/>
            <person name="Papp T."/>
            <person name="Martin F.M."/>
            <person name="Miettinen O."/>
            <person name="Hibbett D.S."/>
            <person name="Nagy L.G."/>
        </authorList>
    </citation>
    <scope>NUCLEOTIDE SEQUENCE [LARGE SCALE GENOMIC DNA]</scope>
    <source>
        <strain evidence="2 3">CBS 121175</strain>
    </source>
</reference>
<feature type="region of interest" description="Disordered" evidence="1">
    <location>
        <begin position="36"/>
        <end position="60"/>
    </location>
</feature>
<name>A0A5C3L4Y4_COPMA</name>
<organism evidence="2 3">
    <name type="scientific">Coprinopsis marcescibilis</name>
    <name type="common">Agaric fungus</name>
    <name type="synonym">Psathyrella marcescibilis</name>
    <dbReference type="NCBI Taxonomy" id="230819"/>
    <lineage>
        <taxon>Eukaryota</taxon>
        <taxon>Fungi</taxon>
        <taxon>Dikarya</taxon>
        <taxon>Basidiomycota</taxon>
        <taxon>Agaricomycotina</taxon>
        <taxon>Agaricomycetes</taxon>
        <taxon>Agaricomycetidae</taxon>
        <taxon>Agaricales</taxon>
        <taxon>Agaricineae</taxon>
        <taxon>Psathyrellaceae</taxon>
        <taxon>Coprinopsis</taxon>
    </lineage>
</organism>
<accession>A0A5C3L4Y4</accession>
<evidence type="ECO:0000313" key="3">
    <source>
        <dbReference type="Proteomes" id="UP000307440"/>
    </source>
</evidence>